<dbReference type="SUPFAM" id="SSF103190">
    <property type="entry name" value="Sensory domain-like"/>
    <property type="match status" value="1"/>
</dbReference>
<dbReference type="SMART" id="SM00283">
    <property type="entry name" value="MA"/>
    <property type="match status" value="1"/>
</dbReference>
<evidence type="ECO:0000256" key="1">
    <source>
        <dbReference type="ARBA" id="ARBA00023224"/>
    </source>
</evidence>
<evidence type="ECO:0000313" key="6">
    <source>
        <dbReference type="Proteomes" id="UP000013520"/>
    </source>
</evidence>
<organism evidence="5 6">
    <name type="scientific">Desulfoscipio gibsoniae DSM 7213</name>
    <dbReference type="NCBI Taxonomy" id="767817"/>
    <lineage>
        <taxon>Bacteria</taxon>
        <taxon>Bacillati</taxon>
        <taxon>Bacillota</taxon>
        <taxon>Clostridia</taxon>
        <taxon>Eubacteriales</taxon>
        <taxon>Desulfallaceae</taxon>
        <taxon>Desulfoscipio</taxon>
    </lineage>
</organism>
<evidence type="ECO:0000256" key="2">
    <source>
        <dbReference type="PROSITE-ProRule" id="PRU00284"/>
    </source>
</evidence>
<sequence length="319" mass="34736">MFWNKLVKKDINVSVSTDNPIKTDHHINTDHHPKDLKVIDLQNQPKPETLLDALIKAAPIIQKLLPLDSMIGITDKEKFIGYIPGREVKMPGEIIGMKVPEGDAIYQALNTGRDVRLTIPKGVFGIPFKSTGVPIKDEKGNIIGGIGLGISLVNQETLIESAQNVASTAEQISATIEELASSAEQLAQNQENMKILGREAQQQIKETDKILLFISDVATKSNLLGLNAAIEAARAGEHGRGFSVVAEEIRKMALNSAISVKEIKDIIEEINNKVLQIVDKTTEILEIGQQQAASTQQISASIQEFAAATARIEEIAEII</sequence>
<dbReference type="PROSITE" id="PS50111">
    <property type="entry name" value="CHEMOTAXIS_TRANSDUC_2"/>
    <property type="match status" value="1"/>
</dbReference>
<dbReference type="AlphaFoldDB" id="R4KML7"/>
<proteinExistence type="predicted"/>
<dbReference type="InterPro" id="IPR029151">
    <property type="entry name" value="Sensor-like_sf"/>
</dbReference>
<dbReference type="Proteomes" id="UP000013520">
    <property type="component" value="Chromosome"/>
</dbReference>
<dbReference type="HOGENOM" id="CLU_043276_0_0_9"/>
<reference evidence="5 6" key="1">
    <citation type="submission" date="2012-01" db="EMBL/GenBank/DDBJ databases">
        <title>Complete sequence of Desulfotomaculum gibsoniae DSM 7213.</title>
        <authorList>
            <consortium name="US DOE Joint Genome Institute"/>
            <person name="Lucas S."/>
            <person name="Han J."/>
            <person name="Lapidus A."/>
            <person name="Cheng J.-F."/>
            <person name="Goodwin L."/>
            <person name="Pitluck S."/>
            <person name="Peters L."/>
            <person name="Ovchinnikova G."/>
            <person name="Teshima H."/>
            <person name="Detter J.C."/>
            <person name="Han C."/>
            <person name="Tapia R."/>
            <person name="Land M."/>
            <person name="Hauser L."/>
            <person name="Kyrpides N."/>
            <person name="Ivanova N."/>
            <person name="Pagani I."/>
            <person name="Parshina S."/>
            <person name="Plugge C."/>
            <person name="Muyzer G."/>
            <person name="Kuever J."/>
            <person name="Ivanova A."/>
            <person name="Nazina T."/>
            <person name="Klenk H.-P."/>
            <person name="Brambilla E."/>
            <person name="Spring S."/>
            <person name="Stams A.F."/>
            <person name="Woyke T."/>
        </authorList>
    </citation>
    <scope>NUCLEOTIDE SEQUENCE [LARGE SCALE GENOMIC DNA]</scope>
    <source>
        <strain evidence="5 6">DSM 7213</strain>
    </source>
</reference>
<dbReference type="PANTHER" id="PTHR32089:SF112">
    <property type="entry name" value="LYSOZYME-LIKE PROTEIN-RELATED"/>
    <property type="match status" value="1"/>
</dbReference>
<dbReference type="eggNOG" id="COG0840">
    <property type="taxonomic scope" value="Bacteria"/>
</dbReference>
<dbReference type="Pfam" id="PF00015">
    <property type="entry name" value="MCPsignal"/>
    <property type="match status" value="1"/>
</dbReference>
<evidence type="ECO:0000256" key="3">
    <source>
        <dbReference type="SAM" id="Coils"/>
    </source>
</evidence>
<evidence type="ECO:0000259" key="4">
    <source>
        <dbReference type="PROSITE" id="PS50111"/>
    </source>
</evidence>
<accession>R4KML7</accession>
<keyword evidence="3" id="KW-0175">Coiled coil</keyword>
<dbReference type="PANTHER" id="PTHR32089">
    <property type="entry name" value="METHYL-ACCEPTING CHEMOTAXIS PROTEIN MCPB"/>
    <property type="match status" value="1"/>
</dbReference>
<gene>
    <name evidence="5" type="ORF">Desgi_2370</name>
</gene>
<dbReference type="GO" id="GO:0007165">
    <property type="term" value="P:signal transduction"/>
    <property type="evidence" value="ECO:0007669"/>
    <property type="project" value="UniProtKB-KW"/>
</dbReference>
<protein>
    <submittedName>
        <fullName evidence="5">Methyl-accepting chemotaxis protein</fullName>
    </submittedName>
</protein>
<keyword evidence="1 2" id="KW-0807">Transducer</keyword>
<name>R4KML7_9FIRM</name>
<dbReference type="STRING" id="767817.Desgi_2370"/>
<feature type="coiled-coil region" evidence="3">
    <location>
        <begin position="169"/>
        <end position="206"/>
    </location>
</feature>
<dbReference type="EMBL" id="CP003273">
    <property type="protein sequence ID" value="AGL01785.1"/>
    <property type="molecule type" value="Genomic_DNA"/>
</dbReference>
<feature type="domain" description="Methyl-accepting transducer" evidence="4">
    <location>
        <begin position="156"/>
        <end position="319"/>
    </location>
</feature>
<dbReference type="InterPro" id="IPR004089">
    <property type="entry name" value="MCPsignal_dom"/>
</dbReference>
<evidence type="ECO:0000313" key="5">
    <source>
        <dbReference type="EMBL" id="AGL01785.1"/>
    </source>
</evidence>
<keyword evidence="6" id="KW-1185">Reference proteome</keyword>
<dbReference type="GO" id="GO:0016020">
    <property type="term" value="C:membrane"/>
    <property type="evidence" value="ECO:0007669"/>
    <property type="project" value="InterPro"/>
</dbReference>
<dbReference type="SUPFAM" id="SSF58104">
    <property type="entry name" value="Methyl-accepting chemotaxis protein (MCP) signaling domain"/>
    <property type="match status" value="1"/>
</dbReference>
<dbReference type="KEGG" id="dgi:Desgi_2370"/>
<dbReference type="Gene3D" id="1.10.287.950">
    <property type="entry name" value="Methyl-accepting chemotaxis protein"/>
    <property type="match status" value="1"/>
</dbReference>